<evidence type="ECO:0000256" key="6">
    <source>
        <dbReference type="ARBA" id="ARBA00039017"/>
    </source>
</evidence>
<reference evidence="10" key="1">
    <citation type="submission" date="2023-08" db="EMBL/GenBank/DDBJ databases">
        <authorList>
            <person name="Messyasz A."/>
            <person name="Mannisto M.K."/>
            <person name="Kerkhof L.J."/>
            <person name="Haggblom M."/>
        </authorList>
    </citation>
    <scope>NUCLEOTIDE SEQUENCE</scope>
    <source>
        <strain evidence="10">M8UP23</strain>
    </source>
</reference>
<evidence type="ECO:0000256" key="4">
    <source>
        <dbReference type="ARBA" id="ARBA00022801"/>
    </source>
</evidence>
<evidence type="ECO:0000256" key="1">
    <source>
        <dbReference type="ARBA" id="ARBA00006336"/>
    </source>
</evidence>
<evidence type="ECO:0000313" key="10">
    <source>
        <dbReference type="EMBL" id="XCB25660.1"/>
    </source>
</evidence>
<dbReference type="GO" id="GO:0008936">
    <property type="term" value="F:nicotinamidase activity"/>
    <property type="evidence" value="ECO:0007669"/>
    <property type="project" value="UniProtKB-EC"/>
</dbReference>
<dbReference type="KEGG" id="temp:RBB75_14570"/>
<keyword evidence="4 10" id="KW-0378">Hydrolase</keyword>
<dbReference type="PANTHER" id="PTHR11080">
    <property type="entry name" value="PYRAZINAMIDASE/NICOTINAMIDASE"/>
    <property type="match status" value="1"/>
</dbReference>
<accession>A0AAU7Z9Y2</accession>
<evidence type="ECO:0000256" key="5">
    <source>
        <dbReference type="ARBA" id="ARBA00037900"/>
    </source>
</evidence>
<evidence type="ECO:0000256" key="8">
    <source>
        <dbReference type="ARBA" id="ARBA00072277"/>
    </source>
</evidence>
<dbReference type="EMBL" id="CP132932">
    <property type="protein sequence ID" value="XCB25660.1"/>
    <property type="molecule type" value="Genomic_DNA"/>
</dbReference>
<keyword evidence="2" id="KW-0662">Pyridine nucleotide biosynthesis</keyword>
<dbReference type="InterPro" id="IPR000868">
    <property type="entry name" value="Isochorismatase-like_dom"/>
</dbReference>
<evidence type="ECO:0000256" key="7">
    <source>
        <dbReference type="ARBA" id="ARBA00043224"/>
    </source>
</evidence>
<dbReference type="SUPFAM" id="SSF52499">
    <property type="entry name" value="Isochorismatase-like hydrolases"/>
    <property type="match status" value="1"/>
</dbReference>
<sequence>MWHRPQDGRTHPSLHYHQVTMQLQPTDALLVIDVQNDFMPGGALPIKDGDAVVPIINALAKNFDHVILTQDWHPPQHISFATTHSNRQPFEVIEAPYGPQALWPEHVLQHTDGAAFHPALHIPHAELILRKGFRRHIDSYSAFLENDHTTPTGLAGYLRERNLTRLFLCGLAYDFCVRYSALDGHALGFETIVLEDATRAVNLSASVAETDEALAVAGIPRITSNNL</sequence>
<keyword evidence="3" id="KW-0479">Metal-binding</keyword>
<dbReference type="PANTHER" id="PTHR11080:SF2">
    <property type="entry name" value="LD05707P"/>
    <property type="match status" value="1"/>
</dbReference>
<dbReference type="RefSeq" id="WP_353068505.1">
    <property type="nucleotide sequence ID" value="NZ_CP132932.1"/>
</dbReference>
<protein>
    <recommendedName>
        <fullName evidence="8">Nicotinamidase</fullName>
        <ecNumber evidence="6">3.5.1.19</ecNumber>
    </recommendedName>
    <alternativeName>
        <fullName evidence="7">Nicotinamide deamidase</fullName>
    </alternativeName>
</protein>
<proteinExistence type="inferred from homology"/>
<dbReference type="InterPro" id="IPR052347">
    <property type="entry name" value="Isochorismatase_Nicotinamidase"/>
</dbReference>
<dbReference type="CDD" id="cd01011">
    <property type="entry name" value="nicotinamidase"/>
    <property type="match status" value="1"/>
</dbReference>
<dbReference type="InterPro" id="IPR036380">
    <property type="entry name" value="Isochorismatase-like_sf"/>
</dbReference>
<dbReference type="NCBIfam" id="NF008623">
    <property type="entry name" value="PRK11609.1"/>
    <property type="match status" value="1"/>
</dbReference>
<dbReference type="GO" id="GO:0019363">
    <property type="term" value="P:pyridine nucleotide biosynthetic process"/>
    <property type="evidence" value="ECO:0007669"/>
    <property type="project" value="UniProtKB-KW"/>
</dbReference>
<feature type="domain" description="Isochorismatase-like" evidence="9">
    <location>
        <begin position="28"/>
        <end position="210"/>
    </location>
</feature>
<comment type="similarity">
    <text evidence="1">Belongs to the isochorismatase family.</text>
</comment>
<name>A0AAU7Z9Y2_9BACT</name>
<dbReference type="EC" id="3.5.1.19" evidence="6"/>
<dbReference type="FunFam" id="3.40.50.850:FF:000006">
    <property type="entry name" value="Bifunctional pyrazinamidase/nicotinamidase"/>
    <property type="match status" value="1"/>
</dbReference>
<comment type="pathway">
    <text evidence="5">Cofactor biosynthesis; nicotinate biosynthesis; nicotinate from nicotinamide: step 1/1.</text>
</comment>
<gene>
    <name evidence="10" type="primary">pncA</name>
    <name evidence="10" type="ORF">RBB75_14570</name>
</gene>
<dbReference type="Pfam" id="PF00857">
    <property type="entry name" value="Isochorismatase"/>
    <property type="match status" value="1"/>
</dbReference>
<dbReference type="AlphaFoldDB" id="A0AAU7Z9Y2"/>
<evidence type="ECO:0000256" key="3">
    <source>
        <dbReference type="ARBA" id="ARBA00022723"/>
    </source>
</evidence>
<reference evidence="10" key="2">
    <citation type="journal article" date="2024" name="Environ. Microbiol.">
        <title>Genome analysis and description of Tunturibacter gen. nov. expands the diversity of Terriglobia in tundra soils.</title>
        <authorList>
            <person name="Messyasz A."/>
            <person name="Mannisto M.K."/>
            <person name="Kerkhof L.J."/>
            <person name="Haggblom M.M."/>
        </authorList>
    </citation>
    <scope>NUCLEOTIDE SEQUENCE</scope>
    <source>
        <strain evidence="10">M8UP23</strain>
    </source>
</reference>
<organism evidence="10">
    <name type="scientific">Tunturiibacter empetritectus</name>
    <dbReference type="NCBI Taxonomy" id="3069691"/>
    <lineage>
        <taxon>Bacteria</taxon>
        <taxon>Pseudomonadati</taxon>
        <taxon>Acidobacteriota</taxon>
        <taxon>Terriglobia</taxon>
        <taxon>Terriglobales</taxon>
        <taxon>Acidobacteriaceae</taxon>
        <taxon>Tunturiibacter</taxon>
    </lineage>
</organism>
<evidence type="ECO:0000256" key="2">
    <source>
        <dbReference type="ARBA" id="ARBA00022642"/>
    </source>
</evidence>
<dbReference type="GO" id="GO:0046872">
    <property type="term" value="F:metal ion binding"/>
    <property type="evidence" value="ECO:0007669"/>
    <property type="project" value="UniProtKB-KW"/>
</dbReference>
<evidence type="ECO:0000259" key="9">
    <source>
        <dbReference type="Pfam" id="PF00857"/>
    </source>
</evidence>
<dbReference type="Gene3D" id="3.40.50.850">
    <property type="entry name" value="Isochorismatase-like"/>
    <property type="match status" value="1"/>
</dbReference>